<evidence type="ECO:0000313" key="2">
    <source>
        <dbReference type="Proteomes" id="UP001285908"/>
    </source>
</evidence>
<dbReference type="GeneID" id="87878413"/>
<keyword evidence="2" id="KW-1185">Reference proteome</keyword>
<dbReference type="EMBL" id="JAULSX010000004">
    <property type="protein sequence ID" value="KAK3492235.1"/>
    <property type="molecule type" value="Genomic_DNA"/>
</dbReference>
<dbReference type="AlphaFoldDB" id="A0AAJ0I771"/>
<dbReference type="Proteomes" id="UP001285908">
    <property type="component" value="Unassembled WGS sequence"/>
</dbReference>
<protein>
    <submittedName>
        <fullName evidence="1">Uncharacterized protein</fullName>
    </submittedName>
</protein>
<reference evidence="1 2" key="1">
    <citation type="journal article" date="2023" name="Mol. Phylogenet. Evol.">
        <title>Genome-scale phylogeny and comparative genomics of the fungal order Sordariales.</title>
        <authorList>
            <person name="Hensen N."/>
            <person name="Bonometti L."/>
            <person name="Westerberg I."/>
            <person name="Brannstrom I.O."/>
            <person name="Guillou S."/>
            <person name="Cros-Aarteil S."/>
            <person name="Calhoun S."/>
            <person name="Haridas S."/>
            <person name="Kuo A."/>
            <person name="Mondo S."/>
            <person name="Pangilinan J."/>
            <person name="Riley R."/>
            <person name="LaButti K."/>
            <person name="Andreopoulos B."/>
            <person name="Lipzen A."/>
            <person name="Chen C."/>
            <person name="Yan M."/>
            <person name="Daum C."/>
            <person name="Ng V."/>
            <person name="Clum A."/>
            <person name="Steindorff A."/>
            <person name="Ohm R.A."/>
            <person name="Martin F."/>
            <person name="Silar P."/>
            <person name="Natvig D.O."/>
            <person name="Lalanne C."/>
            <person name="Gautier V."/>
            <person name="Ament-Velasquez S.L."/>
            <person name="Kruys A."/>
            <person name="Hutchinson M.I."/>
            <person name="Powell A.J."/>
            <person name="Barry K."/>
            <person name="Miller A.N."/>
            <person name="Grigoriev I.V."/>
            <person name="Debuchy R."/>
            <person name="Gladieux P."/>
            <person name="Hiltunen Thoren M."/>
            <person name="Johannesson H."/>
        </authorList>
    </citation>
    <scope>NUCLEOTIDE SEQUENCE [LARGE SCALE GENOMIC DNA]</scope>
    <source>
        <strain evidence="1 2">FGSC 10403</strain>
    </source>
</reference>
<organism evidence="1 2">
    <name type="scientific">Neurospora hispaniola</name>
    <dbReference type="NCBI Taxonomy" id="588809"/>
    <lineage>
        <taxon>Eukaryota</taxon>
        <taxon>Fungi</taxon>
        <taxon>Dikarya</taxon>
        <taxon>Ascomycota</taxon>
        <taxon>Pezizomycotina</taxon>
        <taxon>Sordariomycetes</taxon>
        <taxon>Sordariomycetidae</taxon>
        <taxon>Sordariales</taxon>
        <taxon>Sordariaceae</taxon>
        <taxon>Neurospora</taxon>
    </lineage>
</organism>
<accession>A0AAJ0I771</accession>
<sequence length="122" mass="13739">MACFWNLLPTFPFPSFLFRQERKGPDIGDSWRLATTSFLANGTEEQQKTRRQGNIESLHLQNKRSKTMTLIFQVFLASEKREMIHCRPGRAGHQLQTLSANGPFGICAAFAQLSSRGFAGGF</sequence>
<gene>
    <name evidence="1" type="ORF">B0T23DRAFT_441774</name>
</gene>
<proteinExistence type="predicted"/>
<name>A0AAJ0I771_9PEZI</name>
<comment type="caution">
    <text evidence="1">The sequence shown here is derived from an EMBL/GenBank/DDBJ whole genome shotgun (WGS) entry which is preliminary data.</text>
</comment>
<dbReference type="RefSeq" id="XP_062692693.1">
    <property type="nucleotide sequence ID" value="XM_062840791.1"/>
</dbReference>
<evidence type="ECO:0000313" key="1">
    <source>
        <dbReference type="EMBL" id="KAK3492235.1"/>
    </source>
</evidence>